<evidence type="ECO:0000313" key="3">
    <source>
        <dbReference type="Proteomes" id="UP000199318"/>
    </source>
</evidence>
<accession>A0A1H9T9E1</accession>
<feature type="domain" description="HD-GYP" evidence="1">
    <location>
        <begin position="114"/>
        <end position="310"/>
    </location>
</feature>
<name>A0A1H9T9E1_9BACI</name>
<dbReference type="CDD" id="cd00077">
    <property type="entry name" value="HDc"/>
    <property type="match status" value="1"/>
</dbReference>
<dbReference type="EMBL" id="FOGV01000009">
    <property type="protein sequence ID" value="SER93554.1"/>
    <property type="molecule type" value="Genomic_DNA"/>
</dbReference>
<protein>
    <submittedName>
        <fullName evidence="2">HD-GYP domain, c-di-GMP phosphodiesterase class II (Or its inactivated variant)</fullName>
    </submittedName>
</protein>
<gene>
    <name evidence="2" type="ORF">SAMN05444126_10939</name>
</gene>
<dbReference type="RefSeq" id="WP_177169666.1">
    <property type="nucleotide sequence ID" value="NZ_FOGV01000009.1"/>
</dbReference>
<dbReference type="STRING" id="1464123.SAMN05444126_10939"/>
<sequence length="361" mass="39742">MEWMDTNQDAQRLLDRKLARDVASDSGLILLREGMAVTADHLKMLIKHGVEKVAVSGQASFLDQLDAKCKAQHAAFVAAYRDQYNQLQALFKTAGRPGEEELANVLNSFETLAAEALESYSLFEVLQQLEGHDGYLLRHSIHVGIQSAFIAKLAGKSRDEILTFGKAGLLHDIGMLQMPKALFEQSRTLSEEEWNELKSHPAKGEQHLAETDVGGAVFEAVRDHHERMDGSGYPTGKTADEISEAGKITAVADVFDAVSSDRVYRKKASPIAALQEISREVFAGRLSAEHGMRFIDCMSSMYNGTDVLLSDGRLAKIVRLKATDLSNPLISINREVVDLKQLDGVWIADIADPRLLTHQGS</sequence>
<dbReference type="PANTHER" id="PTHR43155:SF2">
    <property type="entry name" value="CYCLIC DI-GMP PHOSPHODIESTERASE PA4108"/>
    <property type="match status" value="1"/>
</dbReference>
<evidence type="ECO:0000259" key="1">
    <source>
        <dbReference type="PROSITE" id="PS51832"/>
    </source>
</evidence>
<proteinExistence type="predicted"/>
<dbReference type="PROSITE" id="PS51832">
    <property type="entry name" value="HD_GYP"/>
    <property type="match status" value="1"/>
</dbReference>
<keyword evidence="3" id="KW-1185">Reference proteome</keyword>
<dbReference type="PANTHER" id="PTHR43155">
    <property type="entry name" value="CYCLIC DI-GMP PHOSPHODIESTERASE PA4108-RELATED"/>
    <property type="match status" value="1"/>
</dbReference>
<dbReference type="InterPro" id="IPR003607">
    <property type="entry name" value="HD/PDEase_dom"/>
</dbReference>
<dbReference type="SUPFAM" id="SSF109604">
    <property type="entry name" value="HD-domain/PDEase-like"/>
    <property type="match status" value="1"/>
</dbReference>
<dbReference type="InterPro" id="IPR037522">
    <property type="entry name" value="HD_GYP_dom"/>
</dbReference>
<dbReference type="Pfam" id="PF13487">
    <property type="entry name" value="HD_5"/>
    <property type="match status" value="1"/>
</dbReference>
<evidence type="ECO:0000313" key="2">
    <source>
        <dbReference type="EMBL" id="SER93554.1"/>
    </source>
</evidence>
<dbReference type="Gene3D" id="1.10.3210.10">
    <property type="entry name" value="Hypothetical protein af1432"/>
    <property type="match status" value="1"/>
</dbReference>
<comment type="caution">
    <text evidence="2">The sequence shown here is derived from an EMBL/GenBank/DDBJ whole genome shotgun (WGS) entry which is preliminary data.</text>
</comment>
<dbReference type="Proteomes" id="UP000199318">
    <property type="component" value="Unassembled WGS sequence"/>
</dbReference>
<dbReference type="AlphaFoldDB" id="A0A1H9T9E1"/>
<dbReference type="SMART" id="SM00471">
    <property type="entry name" value="HDc"/>
    <property type="match status" value="1"/>
</dbReference>
<reference evidence="3" key="1">
    <citation type="submission" date="2016-10" db="EMBL/GenBank/DDBJ databases">
        <authorList>
            <person name="de Groot N.N."/>
        </authorList>
    </citation>
    <scope>NUCLEOTIDE SEQUENCE [LARGE SCALE GENOMIC DNA]</scope>
    <source>
        <strain evidence="3">10nlg</strain>
    </source>
</reference>
<organism evidence="2 3">
    <name type="scientific">Salisediminibacterium halotolerans</name>
    <dbReference type="NCBI Taxonomy" id="517425"/>
    <lineage>
        <taxon>Bacteria</taxon>
        <taxon>Bacillati</taxon>
        <taxon>Bacillota</taxon>
        <taxon>Bacilli</taxon>
        <taxon>Bacillales</taxon>
        <taxon>Bacillaceae</taxon>
        <taxon>Salisediminibacterium</taxon>
    </lineage>
</organism>